<dbReference type="InterPro" id="IPR051820">
    <property type="entry name" value="FAD-binding_MO"/>
</dbReference>
<dbReference type="PANTHER" id="PTHR43872">
    <property type="entry name" value="MONOOXYGENASE, PUTATIVE (AFU_ORTHOLOGUE AFUA_8G02570)-RELATED"/>
    <property type="match status" value="1"/>
</dbReference>
<dbReference type="Pfam" id="PF00743">
    <property type="entry name" value="FMO-like"/>
    <property type="match status" value="1"/>
</dbReference>
<dbReference type="InterPro" id="IPR020946">
    <property type="entry name" value="Flavin_mOase-like"/>
</dbReference>
<name>M1VJS7_TOLAL</name>
<evidence type="ECO:0000256" key="2">
    <source>
        <dbReference type="ARBA" id="ARBA00022630"/>
    </source>
</evidence>
<dbReference type="GO" id="GO:0050660">
    <property type="term" value="F:flavin adenine dinucleotide binding"/>
    <property type="evidence" value="ECO:0007669"/>
    <property type="project" value="InterPro"/>
</dbReference>
<dbReference type="AlphaFoldDB" id="M1VJS7"/>
<evidence type="ECO:0000256" key="1">
    <source>
        <dbReference type="ARBA" id="ARBA00001974"/>
    </source>
</evidence>
<proteinExistence type="predicted"/>
<dbReference type="PANTHER" id="PTHR43872:SF1">
    <property type="entry name" value="MONOOXYGENASE, PUTATIVE (AFU_ORTHOLOGUE AFUA_8G02570)-RELATED"/>
    <property type="match status" value="1"/>
</dbReference>
<protein>
    <submittedName>
        <fullName evidence="6">Flavin-binding monooxygenase</fullName>
    </submittedName>
</protein>
<keyword evidence="2" id="KW-0285">Flavoprotein</keyword>
<keyword evidence="5 6" id="KW-0503">Monooxygenase</keyword>
<dbReference type="GO" id="GO:0050661">
    <property type="term" value="F:NADP binding"/>
    <property type="evidence" value="ECO:0007669"/>
    <property type="project" value="InterPro"/>
</dbReference>
<keyword evidence="4" id="KW-0560">Oxidoreductase</keyword>
<accession>M1VJS7</accession>
<dbReference type="InterPro" id="IPR036188">
    <property type="entry name" value="FAD/NAD-bd_sf"/>
</dbReference>
<evidence type="ECO:0000256" key="4">
    <source>
        <dbReference type="ARBA" id="ARBA00023002"/>
    </source>
</evidence>
<reference evidence="6" key="1">
    <citation type="journal article" date="2012" name="Chem. Biol.">
        <title>Terpendole E, a kinesin Eg5 inhibitor, is a key biosynthetic intermediate of indole-diterpenes in the producing fungus Chaunopycnis alba.</title>
        <authorList>
            <person name="Motoyama T."/>
            <person name="Hayashi T."/>
            <person name="Hirota H."/>
            <person name="Ueki M."/>
            <person name="Osada H."/>
        </authorList>
    </citation>
    <scope>NUCLEOTIDE SEQUENCE</scope>
</reference>
<dbReference type="EMBL" id="AB725916">
    <property type="protein sequence ID" value="BAM84052.1"/>
    <property type="molecule type" value="Genomic_DNA"/>
</dbReference>
<sequence length="492" mass="55711">MGDVAEHHDILILGAGLSGINAAHVLREQLPHRKVTILEGRSVVGGTWNYFKYPGFRSDSGMTVFGFKWHPWPHQQQLASGPELVSYIEDAARKDGIMDQIRFRHRVTHFEWRDEDQFWTLTVDADGTEKLFAANFVVLCTGYYSYDKAQETVIPSLDSFAGTVAHPQFWPKDLEYTDKKVVIIGSGATAITMLPAMAKKAARVTMLQRSPSYVLSLSNKPTAIDWLLRAALPRNWNNWLRWWKDLSYEFFATQFLVNFPKTSRWALTRMAKQQLPAHVDVNVHFNPRYNPTEQRLCLCPDGDFFKALHQPNCEVVTDVIERVTTDGVLLKSGRKLDADIVVTATGLYFQIMDGKKPVVNGQPVDGGQRYTWRGGMLEGLPNMGYVFGYVVQSWTPGADAMTHTLVKVIRRMEDKKATKVVPELARYKGMPCELAVSATSNYFLSAADRIPKITGEDPWYGRTHWLRDSWSLWFGSMDDGLVYSAAEGKKDA</sequence>
<organism evidence="6">
    <name type="scientific">Tolypocladium album</name>
    <name type="common">Soil fungus</name>
    <name type="synonym">Chaunopycnis alba</name>
    <dbReference type="NCBI Taxonomy" id="124418"/>
    <lineage>
        <taxon>Eukaryota</taxon>
        <taxon>Fungi</taxon>
        <taxon>Dikarya</taxon>
        <taxon>Ascomycota</taxon>
        <taxon>Pezizomycotina</taxon>
        <taxon>Sordariomycetes</taxon>
        <taxon>Hypocreomycetidae</taxon>
        <taxon>Hypocreales</taxon>
        <taxon>Ophiocordycipitaceae</taxon>
        <taxon>Tolypocladium</taxon>
    </lineage>
</organism>
<dbReference type="Pfam" id="PF13450">
    <property type="entry name" value="NAD_binding_8"/>
    <property type="match status" value="1"/>
</dbReference>
<dbReference type="SUPFAM" id="SSF51905">
    <property type="entry name" value="FAD/NAD(P)-binding domain"/>
    <property type="match status" value="1"/>
</dbReference>
<dbReference type="GO" id="GO:0004499">
    <property type="term" value="F:N,N-dimethylaniline monooxygenase activity"/>
    <property type="evidence" value="ECO:0007669"/>
    <property type="project" value="InterPro"/>
</dbReference>
<keyword evidence="3" id="KW-0274">FAD</keyword>
<evidence type="ECO:0000313" key="6">
    <source>
        <dbReference type="EMBL" id="BAM84052.1"/>
    </source>
</evidence>
<dbReference type="Gene3D" id="3.50.50.60">
    <property type="entry name" value="FAD/NAD(P)-binding domain"/>
    <property type="match status" value="2"/>
</dbReference>
<evidence type="ECO:0000256" key="3">
    <source>
        <dbReference type="ARBA" id="ARBA00022827"/>
    </source>
</evidence>
<comment type="cofactor">
    <cofactor evidence="1">
        <name>FAD</name>
        <dbReference type="ChEBI" id="CHEBI:57692"/>
    </cofactor>
</comment>
<evidence type="ECO:0000256" key="5">
    <source>
        <dbReference type="ARBA" id="ARBA00023033"/>
    </source>
</evidence>